<organism evidence="1">
    <name type="scientific">uncultured Gemmatimonadota bacterium</name>
    <dbReference type="NCBI Taxonomy" id="203437"/>
    <lineage>
        <taxon>Bacteria</taxon>
        <taxon>Pseudomonadati</taxon>
        <taxon>Gemmatimonadota</taxon>
        <taxon>environmental samples</taxon>
    </lineage>
</organism>
<gene>
    <name evidence="1" type="ORF">AVDCRST_MAG89-3160</name>
</gene>
<name>A0A6J4M779_9BACT</name>
<dbReference type="AlphaFoldDB" id="A0A6J4M779"/>
<dbReference type="EMBL" id="CADCTV010000660">
    <property type="protein sequence ID" value="CAA9351672.1"/>
    <property type="molecule type" value="Genomic_DNA"/>
</dbReference>
<protein>
    <submittedName>
        <fullName evidence="1">Uncharacterized protein</fullName>
    </submittedName>
</protein>
<proteinExistence type="predicted"/>
<accession>A0A6J4M779</accession>
<evidence type="ECO:0000313" key="1">
    <source>
        <dbReference type="EMBL" id="CAA9351672.1"/>
    </source>
</evidence>
<reference evidence="1" key="1">
    <citation type="submission" date="2020-02" db="EMBL/GenBank/DDBJ databases">
        <authorList>
            <person name="Meier V. D."/>
        </authorList>
    </citation>
    <scope>NUCLEOTIDE SEQUENCE</scope>
    <source>
        <strain evidence="1">AVDCRST_MAG89</strain>
    </source>
</reference>
<sequence length="86" mass="9005">MVLDSSHSEVSMQSISRSFLLRLSLTVLALAAATHLQVPKLSVRPANATSACPNTTCYGPTLCTYAANETCAIGSRTGPCTVSECQ</sequence>